<evidence type="ECO:0000313" key="1">
    <source>
        <dbReference type="EMBL" id="GFY55268.1"/>
    </source>
</evidence>
<organism evidence="1 2">
    <name type="scientific">Trichonephila inaurata madagascariensis</name>
    <dbReference type="NCBI Taxonomy" id="2747483"/>
    <lineage>
        <taxon>Eukaryota</taxon>
        <taxon>Metazoa</taxon>
        <taxon>Ecdysozoa</taxon>
        <taxon>Arthropoda</taxon>
        <taxon>Chelicerata</taxon>
        <taxon>Arachnida</taxon>
        <taxon>Araneae</taxon>
        <taxon>Araneomorphae</taxon>
        <taxon>Entelegynae</taxon>
        <taxon>Araneoidea</taxon>
        <taxon>Nephilidae</taxon>
        <taxon>Trichonephila</taxon>
        <taxon>Trichonephila inaurata</taxon>
    </lineage>
</organism>
<keyword evidence="2" id="KW-1185">Reference proteome</keyword>
<reference evidence="1" key="1">
    <citation type="submission" date="2020-08" db="EMBL/GenBank/DDBJ databases">
        <title>Multicomponent nature underlies the extraordinary mechanical properties of spider dragline silk.</title>
        <authorList>
            <person name="Kono N."/>
            <person name="Nakamura H."/>
            <person name="Mori M."/>
            <person name="Yoshida Y."/>
            <person name="Ohtoshi R."/>
            <person name="Malay A.D."/>
            <person name="Moran D.A.P."/>
            <person name="Tomita M."/>
            <person name="Numata K."/>
            <person name="Arakawa K."/>
        </authorList>
    </citation>
    <scope>NUCLEOTIDE SEQUENCE</scope>
</reference>
<proteinExistence type="predicted"/>
<protein>
    <submittedName>
        <fullName evidence="1">Putative RNA-directed DNA polymerase from transposon X-element</fullName>
    </submittedName>
</protein>
<comment type="caution">
    <text evidence="1">The sequence shown here is derived from an EMBL/GenBank/DDBJ whole genome shotgun (WGS) entry which is preliminary data.</text>
</comment>
<evidence type="ECO:0000313" key="2">
    <source>
        <dbReference type="Proteomes" id="UP000886998"/>
    </source>
</evidence>
<dbReference type="Proteomes" id="UP000886998">
    <property type="component" value="Unassembled WGS sequence"/>
</dbReference>
<name>A0A8X6XJW4_9ARAC</name>
<keyword evidence="1" id="KW-0695">RNA-directed DNA polymerase</keyword>
<dbReference type="GO" id="GO:0003964">
    <property type="term" value="F:RNA-directed DNA polymerase activity"/>
    <property type="evidence" value="ECO:0007669"/>
    <property type="project" value="UniProtKB-KW"/>
</dbReference>
<keyword evidence="1" id="KW-0548">Nucleotidyltransferase</keyword>
<dbReference type="OrthoDB" id="6437675at2759"/>
<dbReference type="EMBL" id="BMAV01010277">
    <property type="protein sequence ID" value="GFY55268.1"/>
    <property type="molecule type" value="Genomic_DNA"/>
</dbReference>
<keyword evidence="1" id="KW-0808">Transferase</keyword>
<accession>A0A8X6XJW4</accession>
<gene>
    <name evidence="1" type="primary">X-elementORF2_435</name>
    <name evidence="1" type="ORF">TNIN_370551</name>
</gene>
<dbReference type="AlphaFoldDB" id="A0A8X6XJW4"/>
<sequence>MLNLYIAYPDSPTRFGINSSNTLDFAIIRNFYYPFTINSLNDLSSDHNPVLLNFTLKLNKETSNPRAVHTNWPQFSKYLNSNFSLLNYHPNTINTANDIDQKITEFTETVRAAHSQ</sequence>